<reference evidence="2" key="1">
    <citation type="journal article" date="2020" name="Ecol. Evol.">
        <title>Genome structure and content of the rice root-knot nematode (Meloidogyne graminicola).</title>
        <authorList>
            <person name="Phan N.T."/>
            <person name="Danchin E.G.J."/>
            <person name="Klopp C."/>
            <person name="Perfus-Barbeoch L."/>
            <person name="Kozlowski D.K."/>
            <person name="Koutsovoulos G.D."/>
            <person name="Lopez-Roques C."/>
            <person name="Bouchez O."/>
            <person name="Zahm M."/>
            <person name="Besnard G."/>
            <person name="Bellafiore S."/>
        </authorList>
    </citation>
    <scope>NUCLEOTIDE SEQUENCE</scope>
    <source>
        <strain evidence="2">VN-18</strain>
    </source>
</reference>
<proteinExistence type="predicted"/>
<accession>A0A8S9ZJN9</accession>
<protein>
    <submittedName>
        <fullName evidence="2">Uncharacterized protein</fullName>
    </submittedName>
</protein>
<dbReference type="OrthoDB" id="5910610at2759"/>
<dbReference type="AlphaFoldDB" id="A0A8S9ZJN9"/>
<gene>
    <name evidence="2" type="ORF">Mgra_00007067</name>
</gene>
<name>A0A8S9ZJN9_9BILA</name>
<feature type="coiled-coil region" evidence="1">
    <location>
        <begin position="151"/>
        <end position="218"/>
    </location>
</feature>
<evidence type="ECO:0000256" key="1">
    <source>
        <dbReference type="SAM" id="Coils"/>
    </source>
</evidence>
<dbReference type="EMBL" id="JABEBT010000074">
    <property type="protein sequence ID" value="KAF7633570.1"/>
    <property type="molecule type" value="Genomic_DNA"/>
</dbReference>
<keyword evidence="3" id="KW-1185">Reference proteome</keyword>
<keyword evidence="1" id="KW-0175">Coiled coil</keyword>
<evidence type="ECO:0000313" key="2">
    <source>
        <dbReference type="EMBL" id="KAF7633570.1"/>
    </source>
</evidence>
<organism evidence="2 3">
    <name type="scientific">Meloidogyne graminicola</name>
    <dbReference type="NCBI Taxonomy" id="189291"/>
    <lineage>
        <taxon>Eukaryota</taxon>
        <taxon>Metazoa</taxon>
        <taxon>Ecdysozoa</taxon>
        <taxon>Nematoda</taxon>
        <taxon>Chromadorea</taxon>
        <taxon>Rhabditida</taxon>
        <taxon>Tylenchina</taxon>
        <taxon>Tylenchomorpha</taxon>
        <taxon>Tylenchoidea</taxon>
        <taxon>Meloidogynidae</taxon>
        <taxon>Meloidogyninae</taxon>
        <taxon>Meloidogyne</taxon>
    </lineage>
</organism>
<sequence length="292" mass="34387">MIILMDGLRIIFDTYDIREIDQLIENRVTWKLNENISVNWSAFAIYLHNYYHTEKNLKEVCPALEKKKNFTCKFYNNYYPVCTNDFKPYEQGMEKLCGIAKEFKKKEQNPDFIYLVCVNGSLKLDVEKLASQNMETNFEQDKELKRQDEVNKQQDLELKKQNETNQELDIKLQKLKEEKDNEIKKLKEEHAEEMKKMEEKFDEKLKNKAEEMKNYTDASKYEAFNYAGNLKSELYTLIYDRFNYADKRIDCLKPSLIKLYEDKTGKFEDSIHTAVKTKAQVAAGAGCGLAVG</sequence>
<dbReference type="Proteomes" id="UP000605970">
    <property type="component" value="Unassembled WGS sequence"/>
</dbReference>
<comment type="caution">
    <text evidence="2">The sequence shown here is derived from an EMBL/GenBank/DDBJ whole genome shotgun (WGS) entry which is preliminary data.</text>
</comment>
<evidence type="ECO:0000313" key="3">
    <source>
        <dbReference type="Proteomes" id="UP000605970"/>
    </source>
</evidence>